<dbReference type="EMBL" id="ML977330">
    <property type="protein sequence ID" value="KAF2112529.1"/>
    <property type="molecule type" value="Genomic_DNA"/>
</dbReference>
<keyword evidence="1" id="KW-0175">Coiled coil</keyword>
<gene>
    <name evidence="2" type="ORF">BDV96DRAFT_579859</name>
</gene>
<evidence type="ECO:0000256" key="1">
    <source>
        <dbReference type="SAM" id="Coils"/>
    </source>
</evidence>
<dbReference type="AlphaFoldDB" id="A0A6A5YZB6"/>
<organism evidence="2 3">
    <name type="scientific">Lophiotrema nucula</name>
    <dbReference type="NCBI Taxonomy" id="690887"/>
    <lineage>
        <taxon>Eukaryota</taxon>
        <taxon>Fungi</taxon>
        <taxon>Dikarya</taxon>
        <taxon>Ascomycota</taxon>
        <taxon>Pezizomycotina</taxon>
        <taxon>Dothideomycetes</taxon>
        <taxon>Pleosporomycetidae</taxon>
        <taxon>Pleosporales</taxon>
        <taxon>Lophiotremataceae</taxon>
        <taxon>Lophiotrema</taxon>
    </lineage>
</organism>
<proteinExistence type="predicted"/>
<accession>A0A6A5YZB6</accession>
<keyword evidence="3" id="KW-1185">Reference proteome</keyword>
<evidence type="ECO:0000313" key="2">
    <source>
        <dbReference type="EMBL" id="KAF2112529.1"/>
    </source>
</evidence>
<reference evidence="2" key="1">
    <citation type="journal article" date="2020" name="Stud. Mycol.">
        <title>101 Dothideomycetes genomes: a test case for predicting lifestyles and emergence of pathogens.</title>
        <authorList>
            <person name="Haridas S."/>
            <person name="Albert R."/>
            <person name="Binder M."/>
            <person name="Bloem J."/>
            <person name="Labutti K."/>
            <person name="Salamov A."/>
            <person name="Andreopoulos B."/>
            <person name="Baker S."/>
            <person name="Barry K."/>
            <person name="Bills G."/>
            <person name="Bluhm B."/>
            <person name="Cannon C."/>
            <person name="Castanera R."/>
            <person name="Culley D."/>
            <person name="Daum C."/>
            <person name="Ezra D."/>
            <person name="Gonzalez J."/>
            <person name="Henrissat B."/>
            <person name="Kuo A."/>
            <person name="Liang C."/>
            <person name="Lipzen A."/>
            <person name="Lutzoni F."/>
            <person name="Magnuson J."/>
            <person name="Mondo S."/>
            <person name="Nolan M."/>
            <person name="Ohm R."/>
            <person name="Pangilinan J."/>
            <person name="Park H.-J."/>
            <person name="Ramirez L."/>
            <person name="Alfaro M."/>
            <person name="Sun H."/>
            <person name="Tritt A."/>
            <person name="Yoshinaga Y."/>
            <person name="Zwiers L.-H."/>
            <person name="Turgeon B."/>
            <person name="Goodwin S."/>
            <person name="Spatafora J."/>
            <person name="Crous P."/>
            <person name="Grigoriev I."/>
        </authorList>
    </citation>
    <scope>NUCLEOTIDE SEQUENCE</scope>
    <source>
        <strain evidence="2">CBS 627.86</strain>
    </source>
</reference>
<name>A0A6A5YZB6_9PLEO</name>
<dbReference type="Proteomes" id="UP000799770">
    <property type="component" value="Unassembled WGS sequence"/>
</dbReference>
<protein>
    <submittedName>
        <fullName evidence="2">Uncharacterized protein</fullName>
    </submittedName>
</protein>
<evidence type="ECO:0000313" key="3">
    <source>
        <dbReference type="Proteomes" id="UP000799770"/>
    </source>
</evidence>
<feature type="coiled-coil region" evidence="1">
    <location>
        <begin position="89"/>
        <end position="145"/>
    </location>
</feature>
<sequence length="187" mass="21736">MAREIYIIIQSSLASPTEESRPYKILKVFDYHCAVPRKSFSDPVGYSSWIEVSRVKLHKTEDEILIVLEAFQTPFDYATKSSVHIAGAANNKADAAERLKEVISEQKEKWIYREATEEELESMRRDRSKKAMNRWRQTKADIEKRLVFDPQYRKDDDGIENGCGIEDSKWEKFFSFDIVKVEVGDAT</sequence>